<comment type="caution">
    <text evidence="1">The sequence shown here is derived from an EMBL/GenBank/DDBJ whole genome shotgun (WGS) entry which is preliminary data.</text>
</comment>
<gene>
    <name evidence="1" type="ORF">BJ138DRAFT_1105297</name>
</gene>
<organism evidence="1 2">
    <name type="scientific">Hygrophoropsis aurantiaca</name>
    <dbReference type="NCBI Taxonomy" id="72124"/>
    <lineage>
        <taxon>Eukaryota</taxon>
        <taxon>Fungi</taxon>
        <taxon>Dikarya</taxon>
        <taxon>Basidiomycota</taxon>
        <taxon>Agaricomycotina</taxon>
        <taxon>Agaricomycetes</taxon>
        <taxon>Agaricomycetidae</taxon>
        <taxon>Boletales</taxon>
        <taxon>Coniophorineae</taxon>
        <taxon>Hygrophoropsidaceae</taxon>
        <taxon>Hygrophoropsis</taxon>
    </lineage>
</organism>
<reference evidence="1" key="1">
    <citation type="journal article" date="2021" name="New Phytol.">
        <title>Evolutionary innovations through gain and loss of genes in the ectomycorrhizal Boletales.</title>
        <authorList>
            <person name="Wu G."/>
            <person name="Miyauchi S."/>
            <person name="Morin E."/>
            <person name="Kuo A."/>
            <person name="Drula E."/>
            <person name="Varga T."/>
            <person name="Kohler A."/>
            <person name="Feng B."/>
            <person name="Cao Y."/>
            <person name="Lipzen A."/>
            <person name="Daum C."/>
            <person name="Hundley H."/>
            <person name="Pangilinan J."/>
            <person name="Johnson J."/>
            <person name="Barry K."/>
            <person name="LaButti K."/>
            <person name="Ng V."/>
            <person name="Ahrendt S."/>
            <person name="Min B."/>
            <person name="Choi I.G."/>
            <person name="Park H."/>
            <person name="Plett J.M."/>
            <person name="Magnuson J."/>
            <person name="Spatafora J.W."/>
            <person name="Nagy L.G."/>
            <person name="Henrissat B."/>
            <person name="Grigoriev I.V."/>
            <person name="Yang Z.L."/>
            <person name="Xu J."/>
            <person name="Martin F.M."/>
        </authorList>
    </citation>
    <scope>NUCLEOTIDE SEQUENCE</scope>
    <source>
        <strain evidence="1">ATCC 28755</strain>
    </source>
</reference>
<keyword evidence="2" id="KW-1185">Reference proteome</keyword>
<accession>A0ACB7ZZX7</accession>
<evidence type="ECO:0000313" key="2">
    <source>
        <dbReference type="Proteomes" id="UP000790377"/>
    </source>
</evidence>
<proteinExistence type="predicted"/>
<name>A0ACB7ZZX7_9AGAM</name>
<protein>
    <submittedName>
        <fullName evidence="1">Uncharacterized protein</fullName>
    </submittedName>
</protein>
<dbReference type="Proteomes" id="UP000790377">
    <property type="component" value="Unassembled WGS sequence"/>
</dbReference>
<dbReference type="EMBL" id="MU268044">
    <property type="protein sequence ID" value="KAH7906262.1"/>
    <property type="molecule type" value="Genomic_DNA"/>
</dbReference>
<evidence type="ECO:0000313" key="1">
    <source>
        <dbReference type="EMBL" id="KAH7906262.1"/>
    </source>
</evidence>
<sequence length="160" mass="17816">MDGTKAQEEASLSSIHDTICGVHDFDAIQSDPTSESILPMARTVDSGQGWPLAIIRARDWITTNTAFHKLRAALAVFGKYARRVRSLKGPHVSGVATDIDNEWFLAFCSSSAPFPLLPNLRSLDWTTESDFQLLHLQWLVKRALSYKATAACDWLMLLPK</sequence>